<dbReference type="GO" id="GO:0015179">
    <property type="term" value="F:L-amino acid transmembrane transporter activity"/>
    <property type="evidence" value="ECO:0007669"/>
    <property type="project" value="TreeGrafter"/>
</dbReference>
<dbReference type="Pfam" id="PF01490">
    <property type="entry name" value="Aa_trans"/>
    <property type="match status" value="1"/>
</dbReference>
<comment type="similarity">
    <text evidence="2">Belongs to the amino acid/polyamine transporter 2 family.</text>
</comment>
<keyword evidence="5 6" id="KW-0472">Membrane</keyword>
<dbReference type="PaxDb" id="5061-CADANGAP00011428"/>
<feature type="transmembrane region" description="Helical" evidence="6">
    <location>
        <begin position="133"/>
        <end position="156"/>
    </location>
</feature>
<feature type="domain" description="Amino acid transporter transmembrane" evidence="7">
    <location>
        <begin position="54"/>
        <end position="437"/>
    </location>
</feature>
<dbReference type="EMBL" id="BCMY01000008">
    <property type="protein sequence ID" value="GAQ42559.1"/>
    <property type="molecule type" value="Genomic_DNA"/>
</dbReference>
<feature type="transmembrane region" description="Helical" evidence="6">
    <location>
        <begin position="56"/>
        <end position="78"/>
    </location>
</feature>
<dbReference type="VEuPathDB" id="FungiDB:ASPNIDRAFT2_1156188"/>
<dbReference type="VEuPathDB" id="FungiDB:M747DRAFT_327132"/>
<feature type="transmembrane region" description="Helical" evidence="6">
    <location>
        <begin position="267"/>
        <end position="288"/>
    </location>
</feature>
<evidence type="ECO:0000256" key="3">
    <source>
        <dbReference type="ARBA" id="ARBA00022692"/>
    </source>
</evidence>
<dbReference type="AlphaFoldDB" id="A0A100IJW0"/>
<protein>
    <submittedName>
        <fullName evidence="8">Amino acid transporter</fullName>
    </submittedName>
</protein>
<dbReference type="OrthoDB" id="294730at2759"/>
<feature type="transmembrane region" description="Helical" evidence="6">
    <location>
        <begin position="190"/>
        <end position="214"/>
    </location>
</feature>
<dbReference type="VEuPathDB" id="FungiDB:ATCC64974_5820"/>
<name>A0A100IJW0_ASPNG</name>
<evidence type="ECO:0000259" key="7">
    <source>
        <dbReference type="Pfam" id="PF01490"/>
    </source>
</evidence>
<dbReference type="VEuPathDB" id="FungiDB:An14g07130"/>
<feature type="transmembrane region" description="Helical" evidence="6">
    <location>
        <begin position="84"/>
        <end position="105"/>
    </location>
</feature>
<evidence type="ECO:0000256" key="2">
    <source>
        <dbReference type="ARBA" id="ARBA00008066"/>
    </source>
</evidence>
<evidence type="ECO:0000256" key="4">
    <source>
        <dbReference type="ARBA" id="ARBA00022989"/>
    </source>
</evidence>
<feature type="transmembrane region" description="Helical" evidence="6">
    <location>
        <begin position="348"/>
        <end position="369"/>
    </location>
</feature>
<evidence type="ECO:0000313" key="8">
    <source>
        <dbReference type="EMBL" id="GAQ42559.1"/>
    </source>
</evidence>
<feature type="transmembrane region" description="Helical" evidence="6">
    <location>
        <begin position="414"/>
        <end position="437"/>
    </location>
</feature>
<feature type="transmembrane region" description="Helical" evidence="6">
    <location>
        <begin position="308"/>
        <end position="327"/>
    </location>
</feature>
<dbReference type="FunFam" id="1.20.1740.10:FF:000039">
    <property type="entry name" value="Neutral amino acid transporter (Eurofung)"/>
    <property type="match status" value="1"/>
</dbReference>
<evidence type="ECO:0000256" key="6">
    <source>
        <dbReference type="SAM" id="Phobius"/>
    </source>
</evidence>
<evidence type="ECO:0000256" key="5">
    <source>
        <dbReference type="ARBA" id="ARBA00023136"/>
    </source>
</evidence>
<dbReference type="GO" id="GO:0016020">
    <property type="term" value="C:membrane"/>
    <property type="evidence" value="ECO:0007669"/>
    <property type="project" value="UniProtKB-SubCell"/>
</dbReference>
<dbReference type="PANTHER" id="PTHR22950:SF668">
    <property type="entry name" value="AMINO ACID TRANSPORTER (EUROFUNG)"/>
    <property type="match status" value="1"/>
</dbReference>
<sequence length="459" mass="49686">MAPTTRDPEALAVHHDSDIMADELAEKKISAHESPPENDPFGNEECGEVKYRVMKWWHCGILMIAENISLGILSLPSAVATLGIVPSIFLILGLSGISWYTGYVIGQFKLRYPQVHSMGDAGEILFGRIGREILFFGQLLFCIFLMSSHILTFTVLFNTITGHGTCTIVFGVVGLVVSFIGALPRTMGKVYWMSLASCTSITVATIVTMVAIAVQAPDHVQVDITTHPSFSTAFLSVTNIVFAFIAHVAFFGFASEMEDPRDFPKSLAMLQVTDTTMYIVTAMVIYRYAGPDVASPALSSAGPLMSKVAYGLAIPTVIIAGVVFGHVASKYIYVRVWRGSPQMHTNSLSAVGSWVAIALGVWVIAWIIAESIPVFNDLLSLISSLFGSWFSYGLPAMFWLVMNRGQYTASPRKIFLTIVNLVIFAIACAICGLGLYVSGKAIHDSSSSASWTCANNAST</sequence>
<gene>
    <name evidence="8" type="ORF">ABL_05220</name>
</gene>
<evidence type="ECO:0000313" key="9">
    <source>
        <dbReference type="Proteomes" id="UP000068243"/>
    </source>
</evidence>
<proteinExistence type="inferred from homology"/>
<reference evidence="9" key="1">
    <citation type="journal article" date="2016" name="Genome Announc.">
        <title>Draft genome sequence of Aspergillus niger strain An76.</title>
        <authorList>
            <person name="Gong W."/>
            <person name="Cheng Z."/>
            <person name="Zhang H."/>
            <person name="Liu L."/>
            <person name="Gao P."/>
            <person name="Wang L."/>
        </authorList>
    </citation>
    <scope>NUCLEOTIDE SEQUENCE [LARGE SCALE GENOMIC DNA]</scope>
    <source>
        <strain evidence="9">An76</strain>
    </source>
</reference>
<comment type="subcellular location">
    <subcellularLocation>
        <location evidence="1">Membrane</location>
        <topology evidence="1">Multi-pass membrane protein</topology>
    </subcellularLocation>
</comment>
<dbReference type="Gene3D" id="1.20.1740.10">
    <property type="entry name" value="Amino acid/polyamine transporter I"/>
    <property type="match status" value="1"/>
</dbReference>
<keyword evidence="4 6" id="KW-1133">Transmembrane helix</keyword>
<feature type="transmembrane region" description="Helical" evidence="6">
    <location>
        <begin position="234"/>
        <end position="255"/>
    </location>
</feature>
<evidence type="ECO:0000256" key="1">
    <source>
        <dbReference type="ARBA" id="ARBA00004141"/>
    </source>
</evidence>
<organism evidence="8 9">
    <name type="scientific">Aspergillus niger</name>
    <dbReference type="NCBI Taxonomy" id="5061"/>
    <lineage>
        <taxon>Eukaryota</taxon>
        <taxon>Fungi</taxon>
        <taxon>Dikarya</taxon>
        <taxon>Ascomycota</taxon>
        <taxon>Pezizomycotina</taxon>
        <taxon>Eurotiomycetes</taxon>
        <taxon>Eurotiomycetidae</taxon>
        <taxon>Eurotiales</taxon>
        <taxon>Aspergillaceae</taxon>
        <taxon>Aspergillus</taxon>
        <taxon>Aspergillus subgen. Circumdati</taxon>
    </lineage>
</organism>
<accession>A0A100IJW0</accession>
<dbReference type="InterPro" id="IPR013057">
    <property type="entry name" value="AA_transpt_TM"/>
</dbReference>
<dbReference type="OMA" id="SKASWTC"/>
<feature type="transmembrane region" description="Helical" evidence="6">
    <location>
        <begin position="381"/>
        <end position="402"/>
    </location>
</feature>
<dbReference type="PANTHER" id="PTHR22950">
    <property type="entry name" value="AMINO ACID TRANSPORTER"/>
    <property type="match status" value="1"/>
</dbReference>
<keyword evidence="3 6" id="KW-0812">Transmembrane</keyword>
<comment type="caution">
    <text evidence="8">The sequence shown here is derived from an EMBL/GenBank/DDBJ whole genome shotgun (WGS) entry which is preliminary data.</text>
</comment>
<feature type="transmembrane region" description="Helical" evidence="6">
    <location>
        <begin position="162"/>
        <end position="183"/>
    </location>
</feature>
<dbReference type="Proteomes" id="UP000068243">
    <property type="component" value="Unassembled WGS sequence"/>
</dbReference>